<feature type="non-terminal residue" evidence="13">
    <location>
        <position position="1790"/>
    </location>
</feature>
<dbReference type="Proteomes" id="UP000054359">
    <property type="component" value="Unassembled WGS sequence"/>
</dbReference>
<dbReference type="PANTHER" id="PTHR21497:SF24">
    <property type="entry name" value="E3 UBIQUITIN-PROTEIN LIGASE UBR1"/>
    <property type="match status" value="1"/>
</dbReference>
<evidence type="ECO:0000256" key="1">
    <source>
        <dbReference type="ARBA" id="ARBA00000900"/>
    </source>
</evidence>
<dbReference type="Gene3D" id="2.10.110.30">
    <property type="match status" value="1"/>
</dbReference>
<sequence>MLFSSSLDSCLLPPARTFENDIEFTVYDWNKKFECKSLDDSDFKQYWAKNVPVIYSPKPDCDCLNLVYDEAAAQRVLFAPLEQFICGSSDPSQVFERIKELSETPSLCGKVFKAGEPTYSCRDCGLDPTCVLCVDCFKNSAHRLHRYKMSASGGGGYCDCGDEEAWKSFSYCDNHHKGKSDEMSGSPLEKLPPEVIERLRLVMGIVLDYCHTMLTYEQGLSLPADLLYANKSIGKHDLPDNFCTVLFNDEIHTYEQVIETLNKAISCTKKAAIDFATMIDREGRSIVKSSTFAICNQVRHVIERVTARQASKLKVLVMQSEIIAHQTFALRLLAWLQKIVTLNEGFCQIFTNCIMEGGLLENVMLVDTQLWKTARNQWHQLFISGMLMEQNCKKAFAKSFTSVYPILLKEFIADDHDHSISVTSLSVQIFTVPTLAHALIQEENAIAVVLRAFLSECEQNRNEDGKLSFSRNQNNSFRRAQYMLYDLGYLVTVTPSQWNDQLRKSFRNGLQSFFTLLGMMQGMDSVVRQVGQHVEYEAEWETGINLQLKVANVASLLLKWCGSDYAVFVKAFRANLKHFHSLQSKTTCVGVELANHSASCIEYDVASMPITIHLPLVRFLAGLFLHLEKFSLSYESPQFLIEGMERPSPEQLMELPLRTLVMLAQFRAGMWRRNGYSLLNQVYFYHNVRLRDEMYDRDILMLQIAASMIESNEFLIHLIYKYGLINWAAENYDGTNRKSEDDNIRQVLTVAEEFLSLVLVIVSERFTPGLGNVTESEKIKKEIIQLLCIEPMPHSQLFKMLPKDPNDETGMEYVVKEVAIFKKPQGPGTGKYELKPEYYKCFNPFYYHYTREEQSKAEEVQLKRKKQLCEEMCCPPPVPPEFCPRFAIITNILQCDVMLHIMELVLKRTLNLHSAAFSETQLEKVLHLIGVALHEEERATLAEKEGSFFCFTAKANKRGFVGLLEECLKSPRVDLCGEPHKDLLRWVLNKYKAVESLHVRDSKQTQELGVATATASTSESSAQDRKRKAEMAAARRARIMAQMCAMQKSFIKEHADMFKETLVEDSNLSRSEMDIYEELHTDDPVCFVKDSKWRTSSPKIYTCILCREDQELTCAGRALVLAAFVQRSSILSKNRKHQLTDPETYDPLLLPADLFSAPHVSTCGHVMHSDCWQKFFESVLRKEQRRPLRFGRHTSFDVEKKEFLCPLCERLSNSVIPIIPPLSTLIPPLVGINQVEISMDEWLSAMKKVAEGFQLEKLEDLPDDDRFKNFPFLYKAMSLENATRQLSGPSCSSFKELFSVFEVEHPAESGPLFSQNLIDMMKLFSEATYTVGLNINVNVSDVRIPSMAWWSCTYTIHAMEWLLRDKKKALFGAHSSRNALCLDAIIRFCGASLKIFDQDIIRTNSIRILRYLVQGEHYLSSPQCCLDFDAFSLLAFLVLSMPVLFESSEPDKTRILHPLGTALDKHILHLLLTFHFVQVLLTYPFQEEENMETDEMSEVSETSKLHGENVTALLFYEEVCTAAGFDQRLPAPSGHTIVHCLKTGSLPFLRCAAIFFHVLTDTPSPSALQEVNDTEFESICKYLGLPTTLDELLSSTSLKHLALSWARHPRTLHLLMMDPETSGSESLVRHPLSINKLVPLPSDYSELINSVSEFTCPNSDGDDSRNPTICLVCGTVLCSQGYCCQIDLNGTLVGACTNHAHFCGSGVGVFLRIRDCKILLLSDKNKGCFTAPPYVDEYGETDQGLFRGNPLHLCSERYEELHELWLSHNVPERVSHNMEQSTTLPNWQLL</sequence>
<dbReference type="SUPFAM" id="SSF46785">
    <property type="entry name" value="Winged helix' DNA-binding domain"/>
    <property type="match status" value="1"/>
</dbReference>
<evidence type="ECO:0000256" key="11">
    <source>
        <dbReference type="SAM" id="MobiDB-lite"/>
    </source>
</evidence>
<dbReference type="Gene3D" id="3.30.1390.10">
    <property type="match status" value="1"/>
</dbReference>
<evidence type="ECO:0000256" key="6">
    <source>
        <dbReference type="ARBA" id="ARBA00022786"/>
    </source>
</evidence>
<dbReference type="InterPro" id="IPR039164">
    <property type="entry name" value="UBR1-like"/>
</dbReference>
<evidence type="ECO:0000259" key="12">
    <source>
        <dbReference type="PROSITE" id="PS51157"/>
    </source>
</evidence>
<evidence type="ECO:0000256" key="8">
    <source>
        <dbReference type="ARBA" id="ARBA00046341"/>
    </source>
</evidence>
<comment type="function">
    <text evidence="10">Ubiquitin ligase protein which is a component of the N-end rule pathway. Recognizes and binds to proteins bearing specific N-terminal residues that are destabilizing according to the N-end rule, leading to their ubiquitination and subsequent degradation.</text>
</comment>
<dbReference type="PANTHER" id="PTHR21497">
    <property type="entry name" value="UBIQUITIN LIGASE E3 ALPHA-RELATED"/>
    <property type="match status" value="1"/>
</dbReference>
<accession>A0A087TYA0</accession>
<keyword evidence="14" id="KW-1185">Reference proteome</keyword>
<dbReference type="STRING" id="407821.A0A087TYA0"/>
<dbReference type="UniPathway" id="UPA00143"/>
<evidence type="ECO:0000256" key="7">
    <source>
        <dbReference type="ARBA" id="ARBA00022833"/>
    </source>
</evidence>
<gene>
    <name evidence="13" type="ORF">X975_03305</name>
</gene>
<dbReference type="SMART" id="SM00396">
    <property type="entry name" value="ZnF_UBR1"/>
    <property type="match status" value="1"/>
</dbReference>
<dbReference type="GO" id="GO:0061630">
    <property type="term" value="F:ubiquitin protein ligase activity"/>
    <property type="evidence" value="ECO:0007669"/>
    <property type="project" value="UniProtKB-UniRule"/>
</dbReference>
<dbReference type="CDD" id="cd19672">
    <property type="entry name" value="UBR-box_UBR1_like"/>
    <property type="match status" value="1"/>
</dbReference>
<dbReference type="EC" id="2.3.2.27" evidence="10"/>
<feature type="region of interest" description="Disordered" evidence="11">
    <location>
        <begin position="1008"/>
        <end position="1027"/>
    </location>
</feature>
<dbReference type="Pfam" id="PF02207">
    <property type="entry name" value="zf-UBR"/>
    <property type="match status" value="1"/>
</dbReference>
<dbReference type="PROSITE" id="PS51157">
    <property type="entry name" value="ZF_UBR"/>
    <property type="match status" value="1"/>
</dbReference>
<dbReference type="Pfam" id="PF02617">
    <property type="entry name" value="ClpS"/>
    <property type="match status" value="1"/>
</dbReference>
<organism evidence="13 14">
    <name type="scientific">Stegodyphus mimosarum</name>
    <name type="common">African social velvet spider</name>
    <dbReference type="NCBI Taxonomy" id="407821"/>
    <lineage>
        <taxon>Eukaryota</taxon>
        <taxon>Metazoa</taxon>
        <taxon>Ecdysozoa</taxon>
        <taxon>Arthropoda</taxon>
        <taxon>Chelicerata</taxon>
        <taxon>Arachnida</taxon>
        <taxon>Araneae</taxon>
        <taxon>Araneomorphae</taxon>
        <taxon>Entelegynae</taxon>
        <taxon>Eresoidea</taxon>
        <taxon>Eresidae</taxon>
        <taxon>Stegodyphus</taxon>
    </lineage>
</organism>
<keyword evidence="6 10" id="KW-0833">Ubl conjugation pathway</keyword>
<dbReference type="InterPro" id="IPR003126">
    <property type="entry name" value="Znf_UBR"/>
</dbReference>
<evidence type="ECO:0000256" key="3">
    <source>
        <dbReference type="ARBA" id="ARBA00022679"/>
    </source>
</evidence>
<dbReference type="Pfam" id="PF22960">
    <property type="entry name" value="WHD_UBR1"/>
    <property type="match status" value="1"/>
</dbReference>
<dbReference type="SUPFAM" id="SSF54736">
    <property type="entry name" value="ClpS-like"/>
    <property type="match status" value="1"/>
</dbReference>
<dbReference type="GO" id="GO:0008270">
    <property type="term" value="F:zinc ion binding"/>
    <property type="evidence" value="ECO:0007669"/>
    <property type="project" value="UniProtKB-UniRule"/>
</dbReference>
<dbReference type="InterPro" id="IPR055194">
    <property type="entry name" value="UBR1-like_WH"/>
</dbReference>
<keyword evidence="5 10" id="KW-0863">Zinc-finger</keyword>
<dbReference type="InterPro" id="IPR044046">
    <property type="entry name" value="E3_ligase_UBR-like_C"/>
</dbReference>
<evidence type="ECO:0000256" key="4">
    <source>
        <dbReference type="ARBA" id="ARBA00022723"/>
    </source>
</evidence>
<comment type="similarity">
    <text evidence="8 10">Belongs to the E3 ubiquitin-protein ligase UBR1-like family.</text>
</comment>
<feature type="compositionally biased region" description="Low complexity" evidence="11">
    <location>
        <begin position="1011"/>
        <end position="1021"/>
    </location>
</feature>
<dbReference type="GO" id="GO:0016567">
    <property type="term" value="P:protein ubiquitination"/>
    <property type="evidence" value="ECO:0007669"/>
    <property type="project" value="UniProtKB-UniRule"/>
</dbReference>
<dbReference type="InterPro" id="IPR003769">
    <property type="entry name" value="ClpS_core"/>
</dbReference>
<dbReference type="InterPro" id="IPR014719">
    <property type="entry name" value="Ribosomal_bL12_C/ClpS-like"/>
</dbReference>
<dbReference type="InterPro" id="IPR042065">
    <property type="entry name" value="E3_ELL-like"/>
</dbReference>
<name>A0A087TYA0_STEMI</name>
<feature type="zinc finger region" description="UBR-type" evidence="9">
    <location>
        <begin position="106"/>
        <end position="177"/>
    </location>
</feature>
<evidence type="ECO:0000256" key="10">
    <source>
        <dbReference type="RuleBase" id="RU366018"/>
    </source>
</evidence>
<proteinExistence type="inferred from homology"/>
<evidence type="ECO:0000313" key="13">
    <source>
        <dbReference type="EMBL" id="KFM70089.1"/>
    </source>
</evidence>
<keyword evidence="3 10" id="KW-0808">Transferase</keyword>
<dbReference type="Pfam" id="PF18995">
    <property type="entry name" value="PRT6_C"/>
    <property type="match status" value="1"/>
</dbReference>
<evidence type="ECO:0000256" key="2">
    <source>
        <dbReference type="ARBA" id="ARBA00004906"/>
    </source>
</evidence>
<keyword evidence="7 10" id="KW-0862">Zinc</keyword>
<dbReference type="GO" id="GO:0000151">
    <property type="term" value="C:ubiquitin ligase complex"/>
    <property type="evidence" value="ECO:0007669"/>
    <property type="project" value="TreeGrafter"/>
</dbReference>
<protein>
    <recommendedName>
        <fullName evidence="10">E3 ubiquitin-protein ligase</fullName>
        <ecNumber evidence="10">2.3.2.27</ecNumber>
    </recommendedName>
</protein>
<dbReference type="GO" id="GO:0071596">
    <property type="term" value="P:ubiquitin-dependent protein catabolic process via the N-end rule pathway"/>
    <property type="evidence" value="ECO:0007669"/>
    <property type="project" value="UniProtKB-UniRule"/>
</dbReference>
<evidence type="ECO:0000256" key="5">
    <source>
        <dbReference type="ARBA" id="ARBA00022771"/>
    </source>
</evidence>
<evidence type="ECO:0000313" key="14">
    <source>
        <dbReference type="Proteomes" id="UP000054359"/>
    </source>
</evidence>
<feature type="domain" description="UBR-type" evidence="12">
    <location>
        <begin position="106"/>
        <end position="177"/>
    </location>
</feature>
<dbReference type="OrthoDB" id="26387at2759"/>
<comment type="catalytic activity">
    <reaction evidence="1 10">
        <text>S-ubiquitinyl-[E2 ubiquitin-conjugating enzyme]-L-cysteine + [acceptor protein]-L-lysine = [E2 ubiquitin-conjugating enzyme]-L-cysteine + N(6)-ubiquitinyl-[acceptor protein]-L-lysine.</text>
        <dbReference type="EC" id="2.3.2.27"/>
    </reaction>
</comment>
<dbReference type="Gene3D" id="1.10.10.2670">
    <property type="entry name" value="E3 ubiquitin-protein ligase"/>
    <property type="match status" value="1"/>
</dbReference>
<reference evidence="13 14" key="1">
    <citation type="submission" date="2013-11" db="EMBL/GenBank/DDBJ databases">
        <title>Genome sequencing of Stegodyphus mimosarum.</title>
        <authorList>
            <person name="Bechsgaard J."/>
        </authorList>
    </citation>
    <scope>NUCLEOTIDE SEQUENCE [LARGE SCALE GENOMIC DNA]</scope>
</reference>
<dbReference type="GO" id="GO:0005737">
    <property type="term" value="C:cytoplasm"/>
    <property type="evidence" value="ECO:0007669"/>
    <property type="project" value="TreeGrafter"/>
</dbReference>
<dbReference type="FunFam" id="2.10.110.30:FF:000001">
    <property type="entry name" value="E3 ubiquitin-protein ligase UBR2 isoform 1"/>
    <property type="match status" value="1"/>
</dbReference>
<comment type="pathway">
    <text evidence="2 10">Protein modification; protein ubiquitination.</text>
</comment>
<dbReference type="EMBL" id="KK117296">
    <property type="protein sequence ID" value="KFM70089.1"/>
    <property type="molecule type" value="Genomic_DNA"/>
</dbReference>
<evidence type="ECO:0000256" key="9">
    <source>
        <dbReference type="PROSITE-ProRule" id="PRU00508"/>
    </source>
</evidence>
<dbReference type="InterPro" id="IPR036390">
    <property type="entry name" value="WH_DNA-bd_sf"/>
</dbReference>
<keyword evidence="4 10" id="KW-0479">Metal-binding</keyword>
<dbReference type="OMA" id="GEASYMC"/>